<dbReference type="Pfam" id="PF08928">
    <property type="entry name" value="PoNi_N"/>
    <property type="match status" value="1"/>
</dbReference>
<evidence type="ECO:0008006" key="5">
    <source>
        <dbReference type="Google" id="ProtNLM"/>
    </source>
</evidence>
<dbReference type="InterPro" id="IPR028983">
    <property type="entry name" value="PA2201-like_C"/>
</dbReference>
<dbReference type="Proteomes" id="UP000291338">
    <property type="component" value="Unassembled WGS sequence"/>
</dbReference>
<dbReference type="Pfam" id="PF08929">
    <property type="entry name" value="PoNi_C"/>
    <property type="match status" value="1"/>
</dbReference>
<dbReference type="InterPro" id="IPR015024">
    <property type="entry name" value="PoNi_N"/>
</dbReference>
<organism evidence="3 4">
    <name type="scientific">Pseudoalteromonas phenolica</name>
    <dbReference type="NCBI Taxonomy" id="161398"/>
    <lineage>
        <taxon>Bacteria</taxon>
        <taxon>Pseudomonadati</taxon>
        <taxon>Pseudomonadota</taxon>
        <taxon>Gammaproteobacteria</taxon>
        <taxon>Alteromonadales</taxon>
        <taxon>Pseudoalteromonadaceae</taxon>
        <taxon>Pseudoalteromonas</taxon>
    </lineage>
</organism>
<evidence type="ECO:0000259" key="2">
    <source>
        <dbReference type="Pfam" id="PF08929"/>
    </source>
</evidence>
<dbReference type="SUPFAM" id="SSF140731">
    <property type="entry name" value="PA2201 C-terminal domain-like"/>
    <property type="match status" value="1"/>
</dbReference>
<feature type="domain" description="PoNi N-terminal" evidence="1">
    <location>
        <begin position="40"/>
        <end position="116"/>
    </location>
</feature>
<gene>
    <name evidence="3" type="ORF">C1E23_08850</name>
</gene>
<reference evidence="3 4" key="1">
    <citation type="submission" date="2018-01" db="EMBL/GenBank/DDBJ databases">
        <title>Co-occurrence of chitin degradation, pigmentation and bioactivity in marine Pseudoalteromonas.</title>
        <authorList>
            <person name="Paulsen S."/>
            <person name="Gram L."/>
            <person name="Machado H."/>
        </authorList>
    </citation>
    <scope>NUCLEOTIDE SEQUENCE [LARGE SCALE GENOMIC DNA]</scope>
    <source>
        <strain evidence="3 4">S3898</strain>
    </source>
</reference>
<proteinExistence type="predicted"/>
<accession>A0A4V2EJT5</accession>
<protein>
    <recommendedName>
        <fullName evidence="5">DUF1911 domain-containing protein</fullName>
    </recommendedName>
</protein>
<evidence type="ECO:0000259" key="1">
    <source>
        <dbReference type="Pfam" id="PF08928"/>
    </source>
</evidence>
<sequence length="246" mass="28633">MRDYPNREDKLIHTYNSEIEGITYLESVINIKPIKNEQYNQRLSILISSGIELSICQYSLGHEFKAIRETVEQTITYYSRMDDDWSAYPASVYVLVKLASMAILIDVSDKAWGQLVDKWLKSGSYGHLLAKLLSYRNVNLEQGPDVRVNKSFGPLLTLSNLDDDSEFLEELKTYSKKWYTRHKSLHWYNSHDSENRLYFGYWAIEAAAIAKIRGLNLVDTKFGEYFPYGFFDLPEQLSKKKLIKPN</sequence>
<comment type="caution">
    <text evidence="3">The sequence shown here is derived from an EMBL/GenBank/DDBJ whole genome shotgun (WGS) entry which is preliminary data.</text>
</comment>
<dbReference type="Gene3D" id="1.10.3920.10">
    <property type="entry name" value="PA2201 C-terminal domain-like"/>
    <property type="match status" value="1"/>
</dbReference>
<dbReference type="InterPro" id="IPR015025">
    <property type="entry name" value="PoNi_C"/>
</dbReference>
<name>A0A4V2EJT5_9GAMM</name>
<dbReference type="AlphaFoldDB" id="A0A4V2EJT5"/>
<evidence type="ECO:0000313" key="4">
    <source>
        <dbReference type="Proteomes" id="UP000291338"/>
    </source>
</evidence>
<dbReference type="RefSeq" id="WP_130255222.1">
    <property type="nucleotide sequence ID" value="NZ_PPSX01000026.1"/>
</dbReference>
<dbReference type="EMBL" id="PPSX01000026">
    <property type="protein sequence ID" value="RZQ53468.1"/>
    <property type="molecule type" value="Genomic_DNA"/>
</dbReference>
<feature type="domain" description="PoNi C-terminal" evidence="2">
    <location>
        <begin position="128"/>
        <end position="228"/>
    </location>
</feature>
<evidence type="ECO:0000313" key="3">
    <source>
        <dbReference type="EMBL" id="RZQ53468.1"/>
    </source>
</evidence>